<organism evidence="2">
    <name type="scientific">Amblyomma americanum</name>
    <name type="common">Lone star tick</name>
    <dbReference type="NCBI Taxonomy" id="6943"/>
    <lineage>
        <taxon>Eukaryota</taxon>
        <taxon>Metazoa</taxon>
        <taxon>Ecdysozoa</taxon>
        <taxon>Arthropoda</taxon>
        <taxon>Chelicerata</taxon>
        <taxon>Arachnida</taxon>
        <taxon>Acari</taxon>
        <taxon>Parasitiformes</taxon>
        <taxon>Ixodida</taxon>
        <taxon>Ixodoidea</taxon>
        <taxon>Ixodidae</taxon>
        <taxon>Amblyomminae</taxon>
        <taxon>Amblyomma</taxon>
    </lineage>
</organism>
<protein>
    <submittedName>
        <fullName evidence="2">Putative secreted protein</fullName>
    </submittedName>
</protein>
<sequence>MRLAYCLLALFAALTCVFGTEKPKNCGRITERSFNRTKNALDHLCQALDKESSNSKNSSWKFVNVNCQKNKVCCARRDGPENVSYFEKETKNPTLCKTKPNGSGRK</sequence>
<proteinExistence type="evidence at transcript level"/>
<feature type="signal peptide" evidence="1">
    <location>
        <begin position="1"/>
        <end position="19"/>
    </location>
</feature>
<keyword evidence="1" id="KW-0732">Signal</keyword>
<accession>A0A0C9SEQ7</accession>
<dbReference type="EMBL" id="GBZX01001002">
    <property type="protein sequence ID" value="JAG91738.1"/>
    <property type="molecule type" value="mRNA"/>
</dbReference>
<feature type="chain" id="PRO_5002203096" evidence="1">
    <location>
        <begin position="20"/>
        <end position="106"/>
    </location>
</feature>
<evidence type="ECO:0000313" key="2">
    <source>
        <dbReference type="EMBL" id="JAG91738.1"/>
    </source>
</evidence>
<evidence type="ECO:0000256" key="1">
    <source>
        <dbReference type="SAM" id="SignalP"/>
    </source>
</evidence>
<reference evidence="2" key="1">
    <citation type="journal article" date="2015" name="PLoS ONE">
        <title>An Insight into the Sialome of the Lone Star Tick, Amblyomma americanum, with a Glimpse on Its Time Dependent Gene Expression.</title>
        <authorList>
            <person name="Karim S."/>
            <person name="Ribeiro J.M."/>
        </authorList>
    </citation>
    <scope>NUCLEOTIDE SEQUENCE</scope>
    <source>
        <tissue evidence="2">Salivary gland</tissue>
    </source>
</reference>
<dbReference type="AlphaFoldDB" id="A0A0C9SEQ7"/>
<name>A0A0C9SEQ7_AMBAM</name>